<feature type="domain" description="RING-type" evidence="13">
    <location>
        <begin position="301"/>
        <end position="547"/>
    </location>
</feature>
<dbReference type="Gene3D" id="1.25.40.20">
    <property type="entry name" value="Ankyrin repeat-containing domain"/>
    <property type="match status" value="1"/>
</dbReference>
<dbReference type="Gene3D" id="1.20.120.1750">
    <property type="match status" value="1"/>
</dbReference>
<evidence type="ECO:0000256" key="4">
    <source>
        <dbReference type="ARBA" id="ARBA00022723"/>
    </source>
</evidence>
<dbReference type="PROSITE" id="PS50088">
    <property type="entry name" value="ANK_REPEAT"/>
    <property type="match status" value="1"/>
</dbReference>
<dbReference type="Pfam" id="PF19422">
    <property type="entry name" value="Ariadne"/>
    <property type="match status" value="1"/>
</dbReference>
<gene>
    <name evidence="14" type="ORF">RUM44_002338</name>
</gene>
<keyword evidence="4" id="KW-0479">Metal-binding</keyword>
<dbReference type="InterPro" id="IPR013083">
    <property type="entry name" value="Znf_RING/FYVE/PHD"/>
</dbReference>
<dbReference type="PANTHER" id="PTHR11685">
    <property type="entry name" value="RBR FAMILY RING FINGER AND IBR DOMAIN-CONTAINING"/>
    <property type="match status" value="1"/>
</dbReference>
<feature type="compositionally biased region" description="Basic and acidic residues" evidence="11">
    <location>
        <begin position="1650"/>
        <end position="1665"/>
    </location>
</feature>
<dbReference type="Gene3D" id="3.30.40.10">
    <property type="entry name" value="Zinc/RING finger domain, C3HC4 (zinc finger)"/>
    <property type="match status" value="1"/>
</dbReference>
<evidence type="ECO:0000313" key="15">
    <source>
        <dbReference type="Proteomes" id="UP001359485"/>
    </source>
</evidence>
<feature type="domain" description="RING-type" evidence="12">
    <location>
        <begin position="305"/>
        <end position="355"/>
    </location>
</feature>
<keyword evidence="9" id="KW-0040">ANK repeat</keyword>
<dbReference type="InterPro" id="IPR001841">
    <property type="entry name" value="Znf_RING"/>
</dbReference>
<sequence length="1671" mass="187852">MGSSSSKFKKYLHHGDEFAAMQVFQGSPELQRNLNPNLSYGEHHNHDTALHFVAKHGMKHLLRTFLSDLGGNPNKKNGSNETSLHAACQLTNNKTFSAMERRAACVTFIMQWRGPPVESGGREKIDVAAQDQNGNTALHVAAASGLEHCVQTLISAGSPLFVENNDKMTPCDMAVKNGHHSIAQLLESKMVFGDSLDLHNEDELSQSVNETDEVYCGLRTQDLQEAKDQLLVETSDMLQVPLFTAEALLRDNEWSREILLDKWMKDAVACCKLAGVEPPQSAFNHGEVTLESVTPVSKESQDNMCDICMLNMKESDQPSVKISCNHNFCFQCWETYLSNKIVEGMQHNILCPAFNCHILVPIDVIERLVSPELAKRYLHFDIKAFVESNKSIKWCPVAGCGRAVRLPEMELSQPTDDFKNVSYGIQPPLTSHAVDCGNGHFFCWECLGEAHAPSGCSQWKQWLDKVNQIRPEQLSNDMKDLEDASNCLWLVSNSKPCPNCKSPIQKNEGCNHIKCSKCKFDFCWVCLEAWKKHSSATGGYFRCNRFPAASKADEKQGLLISEAVARSQQIQELNRFLHYYTRFKNHEHSRKLEESLLTAVKHKMEVLASAFANRKEMLSEKEKECTKFIEDGVRELLKARRVLCGSYVHGFFLDDHGYNKTIFEFMQNELETVTEKLSEMIARPYLKTPRHTIMQTTSLSRRKRHEFVRAVSKGLIPPETPPTFKKRKIRFPSLLVVDPNNEDDMSHVIVTSLKSLDTNAAWVKDDQSRVSHVPTIYEWPDFDSEEETEVSRALAVSLVGECNREGCNRPRARNPRTQALHEFCSLRCSRKSLQVQSVTNDDNMDLIIALEMSRLQMIEDTIKRENQSFNKPNTSVSVTQTESDIDLNKAIELSIRQQKNDIGVTTEDVPALETNLNYFRKTKEDMTIDYFLKTLAGQSLHDIEQNSDSGEKDLAIFRPHRTEDGRFEISDIHETCFHQEDKDEQCLRRVRSTGDLCHKEGKKDQFREESRYHLDSDHSSQHDDKPEDIAQRILTFSGASDKLQSGQQFLTFRDSCGRLDNDENNKSKSVVAARTDSHNPGLEVCSILSFDETDKALNNDSFFMFKMSSKFHNALDQIIADPTQRENLQPVQNPTTNDHIKQPNLKKVRSSLDDKIATSSDKNPQSKLGPIDQSKKSDVDLENKSESVKNLIEEVQNTLKSIECESKVSCLTYVEAFSGPICSTWQNSVFDFDNAGTLFLRHCPERASTGKIKNNKCAYPCHSRSTTKSATALEHMNDSEKQLISTDMSKKLLFVGSEKNINEAHKKAFKAAGGKIFNKKGSKSAHSSREGVNKSNSNLRIRISKSPSVTDSSNEYETDTGIPKSPTLFISGVSISRTPEPCGSTSVKEKKSPEHKKTSGLKSLTRIEGKNNSSPMLNLIPPTTENVDMSIEVPTLDGNALPSGNLIIPDKFLNCGRQSRSSSWTVPRADVHKDSIKKTLNVSCGAILSSNAEKKLSGRKCGNGQIVDSFSTRNTQIRKDNERKKANDECVFNFPGICQPREPGNVHESKVCFKTPDRTESSDGNENYRSVSIEGSLADSTKTSGKSMSASEPEREREVFRFPKSSTDGALSSVLHVQESNLSSDDFHEVLFLLERSPKHGSKRKKKSKKERDKVKENTAKDKCPDVSSVL</sequence>
<dbReference type="SUPFAM" id="SSF57850">
    <property type="entry name" value="RING/U-box"/>
    <property type="match status" value="2"/>
</dbReference>
<evidence type="ECO:0000313" key="14">
    <source>
        <dbReference type="EMBL" id="KAK6622526.1"/>
    </source>
</evidence>
<dbReference type="InterPro" id="IPR031127">
    <property type="entry name" value="E3_UB_ligase_RBR"/>
</dbReference>
<dbReference type="CDD" id="cd20346">
    <property type="entry name" value="BRcat_RBR_ANKIB1"/>
    <property type="match status" value="1"/>
</dbReference>
<evidence type="ECO:0000256" key="10">
    <source>
        <dbReference type="PROSITE-ProRule" id="PRU00175"/>
    </source>
</evidence>
<dbReference type="InterPro" id="IPR036770">
    <property type="entry name" value="Ankyrin_rpt-contain_sf"/>
</dbReference>
<dbReference type="InterPro" id="IPR002110">
    <property type="entry name" value="Ankyrin_rpt"/>
</dbReference>
<dbReference type="InterPro" id="IPR002867">
    <property type="entry name" value="IBR_dom"/>
</dbReference>
<dbReference type="EC" id="2.3.2.31" evidence="2"/>
<feature type="compositionally biased region" description="Polar residues" evidence="11">
    <location>
        <begin position="1333"/>
        <end position="1355"/>
    </location>
</feature>
<feature type="region of interest" description="Disordered" evidence="11">
    <location>
        <begin position="1128"/>
        <end position="1182"/>
    </location>
</feature>
<protein>
    <recommendedName>
        <fullName evidence="2">RBR-type E3 ubiquitin transferase</fullName>
        <ecNumber evidence="2">2.3.2.31</ecNumber>
    </recommendedName>
</protein>
<accession>A0ABR1AMK9</accession>
<feature type="compositionally biased region" description="Basic and acidic residues" evidence="11">
    <location>
        <begin position="1173"/>
        <end position="1182"/>
    </location>
</feature>
<feature type="region of interest" description="Disordered" evidence="11">
    <location>
        <begin position="1007"/>
        <end position="1026"/>
    </location>
</feature>
<feature type="region of interest" description="Disordered" evidence="11">
    <location>
        <begin position="1635"/>
        <end position="1671"/>
    </location>
</feature>
<keyword evidence="15" id="KW-1185">Reference proteome</keyword>
<dbReference type="SMART" id="SM00647">
    <property type="entry name" value="IBR"/>
    <property type="match status" value="2"/>
</dbReference>
<dbReference type="InterPro" id="IPR047564">
    <property type="entry name" value="Rcat_RBR_ANKIB1"/>
</dbReference>
<evidence type="ECO:0000256" key="2">
    <source>
        <dbReference type="ARBA" id="ARBA00012251"/>
    </source>
</evidence>
<evidence type="ECO:0000259" key="13">
    <source>
        <dbReference type="PROSITE" id="PS51873"/>
    </source>
</evidence>
<evidence type="ECO:0000256" key="5">
    <source>
        <dbReference type="ARBA" id="ARBA00022737"/>
    </source>
</evidence>
<feature type="compositionally biased region" description="Basic and acidic residues" evidence="11">
    <location>
        <begin position="1387"/>
        <end position="1397"/>
    </location>
</feature>
<comment type="caution">
    <text evidence="14">The sequence shown here is derived from an EMBL/GenBank/DDBJ whole genome shotgun (WGS) entry which is preliminary data.</text>
</comment>
<evidence type="ECO:0000256" key="11">
    <source>
        <dbReference type="SAM" id="MobiDB-lite"/>
    </source>
</evidence>
<dbReference type="InterPro" id="IPR044066">
    <property type="entry name" value="TRIAD_supradom"/>
</dbReference>
<keyword evidence="6 10" id="KW-0863">Zinc-finger</keyword>
<keyword evidence="7" id="KW-0833">Ubl conjugation pathway</keyword>
<keyword evidence="5" id="KW-0677">Repeat</keyword>
<dbReference type="Pfam" id="PF22191">
    <property type="entry name" value="IBR_1"/>
    <property type="match status" value="1"/>
</dbReference>
<evidence type="ECO:0000256" key="9">
    <source>
        <dbReference type="PROSITE-ProRule" id="PRU00023"/>
    </source>
</evidence>
<evidence type="ECO:0000256" key="8">
    <source>
        <dbReference type="ARBA" id="ARBA00022833"/>
    </source>
</evidence>
<dbReference type="PROSITE" id="PS50297">
    <property type="entry name" value="ANK_REP_REGION"/>
    <property type="match status" value="1"/>
</dbReference>
<dbReference type="PROSITE" id="PS50089">
    <property type="entry name" value="ZF_RING_2"/>
    <property type="match status" value="1"/>
</dbReference>
<feature type="region of interest" description="Disordered" evidence="11">
    <location>
        <begin position="1555"/>
        <end position="1604"/>
    </location>
</feature>
<feature type="compositionally biased region" description="Basic and acidic residues" evidence="11">
    <location>
        <begin position="1592"/>
        <end position="1601"/>
    </location>
</feature>
<dbReference type="PROSITE" id="PS51873">
    <property type="entry name" value="TRIAD"/>
    <property type="match status" value="1"/>
</dbReference>
<keyword evidence="8" id="KW-0862">Zinc</keyword>
<proteinExistence type="predicted"/>
<dbReference type="Proteomes" id="UP001359485">
    <property type="component" value="Unassembled WGS sequence"/>
</dbReference>
<reference evidence="14 15" key="1">
    <citation type="submission" date="2023-09" db="EMBL/GenBank/DDBJ databases">
        <title>Genomes of two closely related lineages of the louse Polyplax serrata with different host specificities.</title>
        <authorList>
            <person name="Martinu J."/>
            <person name="Tarabai H."/>
            <person name="Stefka J."/>
            <person name="Hypsa V."/>
        </authorList>
    </citation>
    <scope>NUCLEOTIDE SEQUENCE [LARGE SCALE GENOMIC DNA]</scope>
    <source>
        <strain evidence="14">98ZLc_SE</strain>
    </source>
</reference>
<feature type="region of interest" description="Disordered" evidence="11">
    <location>
        <begin position="1318"/>
        <end position="1401"/>
    </location>
</feature>
<comment type="catalytic activity">
    <reaction evidence="1">
        <text>[E2 ubiquitin-conjugating enzyme]-S-ubiquitinyl-L-cysteine + [acceptor protein]-L-lysine = [E2 ubiquitin-conjugating enzyme]-L-cysteine + [acceptor protein]-N(6)-ubiquitinyl-L-lysine.</text>
        <dbReference type="EC" id="2.3.2.31"/>
    </reaction>
</comment>
<keyword evidence="3" id="KW-0808">Transferase</keyword>
<evidence type="ECO:0000256" key="7">
    <source>
        <dbReference type="ARBA" id="ARBA00022786"/>
    </source>
</evidence>
<evidence type="ECO:0000259" key="12">
    <source>
        <dbReference type="PROSITE" id="PS50089"/>
    </source>
</evidence>
<feature type="compositionally biased region" description="Polar residues" evidence="11">
    <location>
        <begin position="1578"/>
        <end position="1590"/>
    </location>
</feature>
<evidence type="ECO:0000256" key="1">
    <source>
        <dbReference type="ARBA" id="ARBA00001798"/>
    </source>
</evidence>
<feature type="compositionally biased region" description="Polar residues" evidence="11">
    <location>
        <begin position="1157"/>
        <end position="1166"/>
    </location>
</feature>
<dbReference type="CDD" id="cd20361">
    <property type="entry name" value="Rcat_RBR_ANKIB1"/>
    <property type="match status" value="1"/>
</dbReference>
<dbReference type="InterPro" id="IPR045840">
    <property type="entry name" value="Ariadne"/>
</dbReference>
<evidence type="ECO:0000256" key="3">
    <source>
        <dbReference type="ARBA" id="ARBA00022679"/>
    </source>
</evidence>
<feature type="compositionally biased region" description="Basic residues" evidence="11">
    <location>
        <begin position="1639"/>
        <end position="1649"/>
    </location>
</feature>
<feature type="compositionally biased region" description="Polar residues" evidence="11">
    <location>
        <begin position="1128"/>
        <end position="1137"/>
    </location>
</feature>
<evidence type="ECO:0000256" key="6">
    <source>
        <dbReference type="ARBA" id="ARBA00022771"/>
    </source>
</evidence>
<dbReference type="Pfam" id="PF12796">
    <property type="entry name" value="Ank_2"/>
    <property type="match status" value="1"/>
</dbReference>
<dbReference type="SMART" id="SM00248">
    <property type="entry name" value="ANK"/>
    <property type="match status" value="3"/>
</dbReference>
<dbReference type="Pfam" id="PF01485">
    <property type="entry name" value="IBR"/>
    <property type="match status" value="1"/>
</dbReference>
<dbReference type="EMBL" id="JAWJWF010000047">
    <property type="protein sequence ID" value="KAK6622526.1"/>
    <property type="molecule type" value="Genomic_DNA"/>
</dbReference>
<name>A0ABR1AMK9_POLSC</name>
<feature type="repeat" description="ANK" evidence="9">
    <location>
        <begin position="133"/>
        <end position="165"/>
    </location>
</feature>
<organism evidence="14 15">
    <name type="scientific">Polyplax serrata</name>
    <name type="common">Common mouse louse</name>
    <dbReference type="NCBI Taxonomy" id="468196"/>
    <lineage>
        <taxon>Eukaryota</taxon>
        <taxon>Metazoa</taxon>
        <taxon>Ecdysozoa</taxon>
        <taxon>Arthropoda</taxon>
        <taxon>Hexapoda</taxon>
        <taxon>Insecta</taxon>
        <taxon>Pterygota</taxon>
        <taxon>Neoptera</taxon>
        <taxon>Paraneoptera</taxon>
        <taxon>Psocodea</taxon>
        <taxon>Troctomorpha</taxon>
        <taxon>Phthiraptera</taxon>
        <taxon>Anoplura</taxon>
        <taxon>Polyplacidae</taxon>
        <taxon>Polyplax</taxon>
    </lineage>
</organism>
<dbReference type="SUPFAM" id="SSF48403">
    <property type="entry name" value="Ankyrin repeat"/>
    <property type="match status" value="1"/>
</dbReference>